<dbReference type="AlphaFoldDB" id="A0AAJ0HAF2"/>
<dbReference type="GO" id="GO:0016787">
    <property type="term" value="F:hydrolase activity"/>
    <property type="evidence" value="ECO:0007669"/>
    <property type="project" value="UniProtKB-KW"/>
</dbReference>
<dbReference type="Proteomes" id="UP001275084">
    <property type="component" value="Unassembled WGS sequence"/>
</dbReference>
<reference evidence="5" key="1">
    <citation type="journal article" date="2023" name="Mol. Phylogenet. Evol.">
        <title>Genome-scale phylogeny and comparative genomics of the fungal order Sordariales.</title>
        <authorList>
            <person name="Hensen N."/>
            <person name="Bonometti L."/>
            <person name="Westerberg I."/>
            <person name="Brannstrom I.O."/>
            <person name="Guillou S."/>
            <person name="Cros-Aarteil S."/>
            <person name="Calhoun S."/>
            <person name="Haridas S."/>
            <person name="Kuo A."/>
            <person name="Mondo S."/>
            <person name="Pangilinan J."/>
            <person name="Riley R."/>
            <person name="LaButti K."/>
            <person name="Andreopoulos B."/>
            <person name="Lipzen A."/>
            <person name="Chen C."/>
            <person name="Yan M."/>
            <person name="Daum C."/>
            <person name="Ng V."/>
            <person name="Clum A."/>
            <person name="Steindorff A."/>
            <person name="Ohm R.A."/>
            <person name="Martin F."/>
            <person name="Silar P."/>
            <person name="Natvig D.O."/>
            <person name="Lalanne C."/>
            <person name="Gautier V."/>
            <person name="Ament-Velasquez S.L."/>
            <person name="Kruys A."/>
            <person name="Hutchinson M.I."/>
            <person name="Powell A.J."/>
            <person name="Barry K."/>
            <person name="Miller A.N."/>
            <person name="Grigoriev I.V."/>
            <person name="Debuchy R."/>
            <person name="Gladieux P."/>
            <person name="Hiltunen Thoren M."/>
            <person name="Johannesson H."/>
        </authorList>
    </citation>
    <scope>NUCLEOTIDE SEQUENCE</scope>
    <source>
        <strain evidence="5">CBS 955.72</strain>
    </source>
</reference>
<evidence type="ECO:0000313" key="6">
    <source>
        <dbReference type="Proteomes" id="UP001275084"/>
    </source>
</evidence>
<dbReference type="PANTHER" id="PTHR46072:SF8">
    <property type="entry name" value="AMIDASE DOMAIN-CONTAINING PROTEIN"/>
    <property type="match status" value="1"/>
</dbReference>
<dbReference type="PIRSF" id="PIRSF001221">
    <property type="entry name" value="Amidase_fungi"/>
    <property type="match status" value="1"/>
</dbReference>
<evidence type="ECO:0000256" key="3">
    <source>
        <dbReference type="PIRSR" id="PIRSR001221-1"/>
    </source>
</evidence>
<evidence type="ECO:0000259" key="4">
    <source>
        <dbReference type="Pfam" id="PF01425"/>
    </source>
</evidence>
<evidence type="ECO:0000313" key="5">
    <source>
        <dbReference type="EMBL" id="KAK3345953.1"/>
    </source>
</evidence>
<feature type="active site" description="Acyl-ester intermediate" evidence="3">
    <location>
        <position position="252"/>
    </location>
</feature>
<dbReference type="InterPro" id="IPR023631">
    <property type="entry name" value="Amidase_dom"/>
</dbReference>
<keyword evidence="2" id="KW-0378">Hydrolase</keyword>
<organism evidence="5 6">
    <name type="scientific">Lasiosphaeria hispida</name>
    <dbReference type="NCBI Taxonomy" id="260671"/>
    <lineage>
        <taxon>Eukaryota</taxon>
        <taxon>Fungi</taxon>
        <taxon>Dikarya</taxon>
        <taxon>Ascomycota</taxon>
        <taxon>Pezizomycotina</taxon>
        <taxon>Sordariomycetes</taxon>
        <taxon>Sordariomycetidae</taxon>
        <taxon>Sordariales</taxon>
        <taxon>Lasiosphaeriaceae</taxon>
        <taxon>Lasiosphaeria</taxon>
    </lineage>
</organism>
<dbReference type="PANTHER" id="PTHR46072">
    <property type="entry name" value="AMIDASE-RELATED-RELATED"/>
    <property type="match status" value="1"/>
</dbReference>
<dbReference type="Gene3D" id="3.90.1300.10">
    <property type="entry name" value="Amidase signature (AS) domain"/>
    <property type="match status" value="1"/>
</dbReference>
<feature type="domain" description="Amidase" evidence="4">
    <location>
        <begin position="96"/>
        <end position="558"/>
    </location>
</feature>
<comment type="caution">
    <text evidence="5">The sequence shown here is derived from an EMBL/GenBank/DDBJ whole genome shotgun (WGS) entry which is preliminary data.</text>
</comment>
<evidence type="ECO:0000256" key="1">
    <source>
        <dbReference type="ARBA" id="ARBA00009199"/>
    </source>
</evidence>
<dbReference type="EMBL" id="JAUIQD010000006">
    <property type="protein sequence ID" value="KAK3345953.1"/>
    <property type="molecule type" value="Genomic_DNA"/>
</dbReference>
<comment type="similarity">
    <text evidence="1">Belongs to the amidase family.</text>
</comment>
<dbReference type="SUPFAM" id="SSF75304">
    <property type="entry name" value="Amidase signature (AS) enzymes"/>
    <property type="match status" value="1"/>
</dbReference>
<accession>A0AAJ0HAF2</accession>
<reference evidence="5" key="2">
    <citation type="submission" date="2023-06" db="EMBL/GenBank/DDBJ databases">
        <authorList>
            <consortium name="Lawrence Berkeley National Laboratory"/>
            <person name="Haridas S."/>
            <person name="Hensen N."/>
            <person name="Bonometti L."/>
            <person name="Westerberg I."/>
            <person name="Brannstrom I.O."/>
            <person name="Guillou S."/>
            <person name="Cros-Aarteil S."/>
            <person name="Calhoun S."/>
            <person name="Kuo A."/>
            <person name="Mondo S."/>
            <person name="Pangilinan J."/>
            <person name="Riley R."/>
            <person name="Labutti K."/>
            <person name="Andreopoulos B."/>
            <person name="Lipzen A."/>
            <person name="Chen C."/>
            <person name="Yanf M."/>
            <person name="Daum C."/>
            <person name="Ng V."/>
            <person name="Clum A."/>
            <person name="Steindorff A."/>
            <person name="Ohm R."/>
            <person name="Martin F."/>
            <person name="Silar P."/>
            <person name="Natvig D."/>
            <person name="Lalanne C."/>
            <person name="Gautier V."/>
            <person name="Ament-Velasquez S.L."/>
            <person name="Kruys A."/>
            <person name="Hutchinson M.I."/>
            <person name="Powell A.J."/>
            <person name="Barry K."/>
            <person name="Miller A.N."/>
            <person name="Grigoriev I.V."/>
            <person name="Debuchy R."/>
            <person name="Gladieux P."/>
            <person name="Thoren M.H."/>
            <person name="Johannesson H."/>
        </authorList>
    </citation>
    <scope>NUCLEOTIDE SEQUENCE</scope>
    <source>
        <strain evidence="5">CBS 955.72</strain>
    </source>
</reference>
<name>A0AAJ0HAF2_9PEZI</name>
<feature type="active site" description="Charge relay system" evidence="3">
    <location>
        <position position="152"/>
    </location>
</feature>
<dbReference type="InterPro" id="IPR036928">
    <property type="entry name" value="AS_sf"/>
</dbReference>
<dbReference type="Pfam" id="PF01425">
    <property type="entry name" value="Amidase"/>
    <property type="match status" value="1"/>
</dbReference>
<keyword evidence="6" id="KW-1185">Reference proteome</keyword>
<sequence>MEIQGAHCLTHHTYLRPSSLPRPWREIVAEKRRDDDAKIPAHWKLDEDVIANARSRKQIAGDFIDSLLDSRTRHLTSADAPDLVDRMANGLLTAVEVVSAYCKRAAYAHQLSNILLEIGFDGAISRAKELDDYFTANGTLIGPLHGIPVTLKDQFHVKGLGTSMGYVGWIGTFEGKKDTGKEKSFESEVVRELWSLGAVPIGKNAETNNNILGYTWNPWNQRLSSGGSSGGEGVLQALRGSAFGSGTDAGGSVSMPAAFQGRFSFKPSSSRIASGGIANSGQRQQVMPAVVGLMSNSLATLKLVFKSLLSTEPWLHDLYTLPIPWRVEREYSAEKEPGYQPAFGFFANGGVVTPHPPISRALSIVKNALEESGYQHLASRLGPPSNNESAQIHGPITRGDGCPNAWEAIQLSGEPIIPQLRNLFPDGKLRPPISLLEFEKAVVHMTDFRNRYHDYWTSSAEKTRTGRPVEAVISAATPYTGILPGGFKIHELPQCTRLPNVVIPVTFADKNIDRVSSDYTPLTEQDRVNMATYDAEAQNGAPTAVQIFGRRWDEERLLSMARLVIDVLKKYSQKHGGRS</sequence>
<proteinExistence type="inferred from homology"/>
<evidence type="ECO:0000256" key="2">
    <source>
        <dbReference type="ARBA" id="ARBA00022801"/>
    </source>
</evidence>
<feature type="active site" description="Charge relay system" evidence="3">
    <location>
        <position position="228"/>
    </location>
</feature>
<protein>
    <submittedName>
        <fullName evidence="5">Amidase signature domain-containing protein</fullName>
    </submittedName>
</protein>
<gene>
    <name evidence="5" type="ORF">B0T25DRAFT_592325</name>
</gene>